<accession>A0A3N4J2L3</accession>
<organism evidence="1 2">
    <name type="scientific">Choiromyces venosus 120613-1</name>
    <dbReference type="NCBI Taxonomy" id="1336337"/>
    <lineage>
        <taxon>Eukaryota</taxon>
        <taxon>Fungi</taxon>
        <taxon>Dikarya</taxon>
        <taxon>Ascomycota</taxon>
        <taxon>Pezizomycotina</taxon>
        <taxon>Pezizomycetes</taxon>
        <taxon>Pezizales</taxon>
        <taxon>Tuberaceae</taxon>
        <taxon>Choiromyces</taxon>
    </lineage>
</organism>
<dbReference type="Proteomes" id="UP000276215">
    <property type="component" value="Unassembled WGS sequence"/>
</dbReference>
<dbReference type="Gene3D" id="3.30.420.10">
    <property type="entry name" value="Ribonuclease H-like superfamily/Ribonuclease H"/>
    <property type="match status" value="1"/>
</dbReference>
<sequence>HWTLEDWQWRFCSDEAKVEIGMGGWYDQVWHKPHTELQDHYLHASFKGERVSAMFWAAIGY</sequence>
<dbReference type="EMBL" id="ML120496">
    <property type="protein sequence ID" value="RPA91467.1"/>
    <property type="molecule type" value="Genomic_DNA"/>
</dbReference>
<evidence type="ECO:0000313" key="1">
    <source>
        <dbReference type="EMBL" id="RPA91467.1"/>
    </source>
</evidence>
<dbReference type="AlphaFoldDB" id="A0A3N4J2L3"/>
<feature type="non-terminal residue" evidence="1">
    <location>
        <position position="1"/>
    </location>
</feature>
<proteinExistence type="predicted"/>
<feature type="non-terminal residue" evidence="1">
    <location>
        <position position="61"/>
    </location>
</feature>
<dbReference type="InterPro" id="IPR036397">
    <property type="entry name" value="RNaseH_sf"/>
</dbReference>
<dbReference type="GO" id="GO:0003676">
    <property type="term" value="F:nucleic acid binding"/>
    <property type="evidence" value="ECO:0007669"/>
    <property type="project" value="InterPro"/>
</dbReference>
<reference evidence="1 2" key="1">
    <citation type="journal article" date="2018" name="Nat. Ecol. Evol.">
        <title>Pezizomycetes genomes reveal the molecular basis of ectomycorrhizal truffle lifestyle.</title>
        <authorList>
            <person name="Murat C."/>
            <person name="Payen T."/>
            <person name="Noel B."/>
            <person name="Kuo A."/>
            <person name="Morin E."/>
            <person name="Chen J."/>
            <person name="Kohler A."/>
            <person name="Krizsan K."/>
            <person name="Balestrini R."/>
            <person name="Da Silva C."/>
            <person name="Montanini B."/>
            <person name="Hainaut M."/>
            <person name="Levati E."/>
            <person name="Barry K.W."/>
            <person name="Belfiori B."/>
            <person name="Cichocki N."/>
            <person name="Clum A."/>
            <person name="Dockter R.B."/>
            <person name="Fauchery L."/>
            <person name="Guy J."/>
            <person name="Iotti M."/>
            <person name="Le Tacon F."/>
            <person name="Lindquist E.A."/>
            <person name="Lipzen A."/>
            <person name="Malagnac F."/>
            <person name="Mello A."/>
            <person name="Molinier V."/>
            <person name="Miyauchi S."/>
            <person name="Poulain J."/>
            <person name="Riccioni C."/>
            <person name="Rubini A."/>
            <person name="Sitrit Y."/>
            <person name="Splivallo R."/>
            <person name="Traeger S."/>
            <person name="Wang M."/>
            <person name="Zifcakova L."/>
            <person name="Wipf D."/>
            <person name="Zambonelli A."/>
            <person name="Paolocci F."/>
            <person name="Nowrousian M."/>
            <person name="Ottonello S."/>
            <person name="Baldrian P."/>
            <person name="Spatafora J.W."/>
            <person name="Henrissat B."/>
            <person name="Nagy L.G."/>
            <person name="Aury J.M."/>
            <person name="Wincker P."/>
            <person name="Grigoriev I.V."/>
            <person name="Bonfante P."/>
            <person name="Martin F.M."/>
        </authorList>
    </citation>
    <scope>NUCLEOTIDE SEQUENCE [LARGE SCALE GENOMIC DNA]</scope>
    <source>
        <strain evidence="1 2">120613-1</strain>
    </source>
</reference>
<keyword evidence="2" id="KW-1185">Reference proteome</keyword>
<protein>
    <submittedName>
        <fullName evidence="1">Uncharacterized protein</fullName>
    </submittedName>
</protein>
<gene>
    <name evidence="1" type="ORF">L873DRAFT_1555958</name>
</gene>
<dbReference type="OrthoDB" id="4843387at2759"/>
<evidence type="ECO:0000313" key="2">
    <source>
        <dbReference type="Proteomes" id="UP000276215"/>
    </source>
</evidence>
<name>A0A3N4J2L3_9PEZI</name>